<sequence>MNTSIICLGSVLQMSIGKQMIFSMGLFLFTPALLAVPSSLEIQANTCNVCHGEEGLSQGSVPSLKAKPIAYLEQVLLAFKADKQVGTIMNRVAKGFTDEELTAIAHYYAELK</sequence>
<dbReference type="SUPFAM" id="SSF46626">
    <property type="entry name" value="Cytochrome c"/>
    <property type="match status" value="1"/>
</dbReference>
<evidence type="ECO:0000259" key="8">
    <source>
        <dbReference type="PROSITE" id="PS51007"/>
    </source>
</evidence>
<feature type="transmembrane region" description="Helical" evidence="7">
    <location>
        <begin position="21"/>
        <end position="40"/>
    </location>
</feature>
<evidence type="ECO:0000256" key="2">
    <source>
        <dbReference type="ARBA" id="ARBA00022617"/>
    </source>
</evidence>
<dbReference type="InterPro" id="IPR050597">
    <property type="entry name" value="Cytochrome_c_Oxidase_Subunit"/>
</dbReference>
<evidence type="ECO:0000256" key="1">
    <source>
        <dbReference type="ARBA" id="ARBA00022448"/>
    </source>
</evidence>
<keyword evidence="5 6" id="KW-0408">Iron</keyword>
<dbReference type="GO" id="GO:0046872">
    <property type="term" value="F:metal ion binding"/>
    <property type="evidence" value="ECO:0007669"/>
    <property type="project" value="UniProtKB-KW"/>
</dbReference>
<dbReference type="Gene3D" id="1.10.760.10">
    <property type="entry name" value="Cytochrome c-like domain"/>
    <property type="match status" value="1"/>
</dbReference>
<proteinExistence type="predicted"/>
<dbReference type="Proteomes" id="UP000234271">
    <property type="component" value="Chromosome"/>
</dbReference>
<gene>
    <name evidence="9" type="ORF">BLE401_03535</name>
</gene>
<keyword evidence="7" id="KW-1133">Transmembrane helix</keyword>
<dbReference type="GO" id="GO:0009055">
    <property type="term" value="F:electron transfer activity"/>
    <property type="evidence" value="ECO:0007669"/>
    <property type="project" value="InterPro"/>
</dbReference>
<evidence type="ECO:0000256" key="3">
    <source>
        <dbReference type="ARBA" id="ARBA00022723"/>
    </source>
</evidence>
<evidence type="ECO:0000313" key="9">
    <source>
        <dbReference type="EMBL" id="AUI67862.2"/>
    </source>
</evidence>
<name>A0A2N9YBQ2_9GAMM</name>
<keyword evidence="10" id="KW-1185">Reference proteome</keyword>
<evidence type="ECO:0000256" key="6">
    <source>
        <dbReference type="PROSITE-ProRule" id="PRU00433"/>
    </source>
</evidence>
<dbReference type="InterPro" id="IPR036909">
    <property type="entry name" value="Cyt_c-like_dom_sf"/>
</dbReference>
<keyword evidence="1" id="KW-0813">Transport</keyword>
<evidence type="ECO:0000313" key="10">
    <source>
        <dbReference type="Proteomes" id="UP000234271"/>
    </source>
</evidence>
<dbReference type="Pfam" id="PF00034">
    <property type="entry name" value="Cytochrom_C"/>
    <property type="match status" value="1"/>
</dbReference>
<evidence type="ECO:0000256" key="4">
    <source>
        <dbReference type="ARBA" id="ARBA00022982"/>
    </source>
</evidence>
<dbReference type="InterPro" id="IPR009056">
    <property type="entry name" value="Cyt_c-like_dom"/>
</dbReference>
<keyword evidence="3 6" id="KW-0479">Metal-binding</keyword>
<feature type="domain" description="Cytochrome c" evidence="8">
    <location>
        <begin position="20"/>
        <end position="112"/>
    </location>
</feature>
<keyword evidence="7" id="KW-0812">Transmembrane</keyword>
<dbReference type="AlphaFoldDB" id="A0A2N9YBQ2"/>
<dbReference type="PANTHER" id="PTHR33751">
    <property type="entry name" value="CBB3-TYPE CYTOCHROME C OXIDASE SUBUNIT FIXP"/>
    <property type="match status" value="1"/>
</dbReference>
<dbReference type="GO" id="GO:0020037">
    <property type="term" value="F:heme binding"/>
    <property type="evidence" value="ECO:0007669"/>
    <property type="project" value="InterPro"/>
</dbReference>
<protein>
    <submittedName>
        <fullName evidence="9">Cytochrome C</fullName>
    </submittedName>
</protein>
<evidence type="ECO:0000256" key="7">
    <source>
        <dbReference type="SAM" id="Phobius"/>
    </source>
</evidence>
<dbReference type="RefSeq" id="WP_145917044.1">
    <property type="nucleotide sequence ID" value="NZ_CP012373.2"/>
</dbReference>
<evidence type="ECO:0000256" key="5">
    <source>
        <dbReference type="ARBA" id="ARBA00023004"/>
    </source>
</evidence>
<keyword evidence="4" id="KW-0249">Electron transport</keyword>
<dbReference type="PROSITE" id="PS51007">
    <property type="entry name" value="CYTC"/>
    <property type="match status" value="1"/>
</dbReference>
<dbReference type="PANTHER" id="PTHR33751:SF9">
    <property type="entry name" value="CYTOCHROME C4"/>
    <property type="match status" value="1"/>
</dbReference>
<keyword evidence="7" id="KW-0472">Membrane</keyword>
<organism evidence="9 10">
    <name type="scientific">Beggiatoa leptomitoformis</name>
    <dbReference type="NCBI Taxonomy" id="288004"/>
    <lineage>
        <taxon>Bacteria</taxon>
        <taxon>Pseudomonadati</taxon>
        <taxon>Pseudomonadota</taxon>
        <taxon>Gammaproteobacteria</taxon>
        <taxon>Thiotrichales</taxon>
        <taxon>Thiotrichaceae</taxon>
        <taxon>Beggiatoa</taxon>
    </lineage>
</organism>
<reference evidence="10" key="1">
    <citation type="submission" date="2016-12" db="EMBL/GenBank/DDBJ databases">
        <title>Complete Genome Sequence of Beggiatoa leptomitiformis D-401.</title>
        <authorList>
            <person name="Fomenkov A."/>
            <person name="Vincze T."/>
            <person name="Grabovich M."/>
            <person name="Anton B.P."/>
            <person name="Dubinina G."/>
            <person name="Orlova M."/>
            <person name="Belousova E."/>
            <person name="Roberts R.J."/>
        </authorList>
    </citation>
    <scope>NUCLEOTIDE SEQUENCE [LARGE SCALE GENOMIC DNA]</scope>
    <source>
        <strain evidence="10">D-401</strain>
    </source>
</reference>
<dbReference type="OrthoDB" id="188778at2"/>
<dbReference type="STRING" id="288004.AL038_02510"/>
<dbReference type="EMBL" id="CP018889">
    <property type="protein sequence ID" value="AUI67862.2"/>
    <property type="molecule type" value="Genomic_DNA"/>
</dbReference>
<keyword evidence="2 6" id="KW-0349">Heme</keyword>
<accession>A0A2N9YBQ2</accession>